<evidence type="ECO:0000256" key="1">
    <source>
        <dbReference type="SAM" id="Phobius"/>
    </source>
</evidence>
<proteinExistence type="predicted"/>
<dbReference type="Proteomes" id="UP001199919">
    <property type="component" value="Unassembled WGS sequence"/>
</dbReference>
<keyword evidence="1" id="KW-0812">Transmembrane</keyword>
<comment type="caution">
    <text evidence="2">The sequence shown here is derived from an EMBL/GenBank/DDBJ whole genome shotgun (WGS) entry which is preliminary data.</text>
</comment>
<keyword evidence="3" id="KW-1185">Reference proteome</keyword>
<evidence type="ECO:0000313" key="2">
    <source>
        <dbReference type="EMBL" id="MCD8739236.1"/>
    </source>
</evidence>
<feature type="transmembrane region" description="Helical" evidence="1">
    <location>
        <begin position="117"/>
        <end position="138"/>
    </location>
</feature>
<name>A0ABS8TWN5_9SPHI</name>
<sequence>MMEFLDANYQALLFILIGIVGLAYGLLKKRQKEYLLKNGIKTIGIVADHELGRMYGSISKTIYYPIIEFEDNEGKLRRLKSDFGYNFKVFEQNEQVEIYYDTIDFRKFIINHNNTKLFDYFPFIAGVLFFLAGIYSIII</sequence>
<keyword evidence="1" id="KW-1133">Transmembrane helix</keyword>
<accession>A0ABS8TWN5</accession>
<gene>
    <name evidence="2" type="ORF">LT679_01365</name>
</gene>
<organism evidence="2 3">
    <name type="scientific">Mucilaginibacter roseus</name>
    <dbReference type="NCBI Taxonomy" id="1528868"/>
    <lineage>
        <taxon>Bacteria</taxon>
        <taxon>Pseudomonadati</taxon>
        <taxon>Bacteroidota</taxon>
        <taxon>Sphingobacteriia</taxon>
        <taxon>Sphingobacteriales</taxon>
        <taxon>Sphingobacteriaceae</taxon>
        <taxon>Mucilaginibacter</taxon>
    </lineage>
</organism>
<reference evidence="2 3" key="1">
    <citation type="submission" date="2021-12" db="EMBL/GenBank/DDBJ databases">
        <title>Mucilaginibacter roseus genome.</title>
        <authorList>
            <person name="Ferreira J.R."/>
            <person name="Newman J.D."/>
        </authorList>
    </citation>
    <scope>NUCLEOTIDE SEQUENCE [LARGE SCALE GENOMIC DNA]</scope>
    <source>
        <strain evidence="2 3">LMG 28454</strain>
    </source>
</reference>
<keyword evidence="1" id="KW-0472">Membrane</keyword>
<dbReference type="EMBL" id="JAJPWV010000001">
    <property type="protein sequence ID" value="MCD8739236.1"/>
    <property type="molecule type" value="Genomic_DNA"/>
</dbReference>
<protein>
    <submittedName>
        <fullName evidence="2">DUF3592 domain-containing protein</fullName>
    </submittedName>
</protein>
<dbReference type="RefSeq" id="WP_232175106.1">
    <property type="nucleotide sequence ID" value="NZ_JAJPWV010000001.1"/>
</dbReference>
<feature type="transmembrane region" description="Helical" evidence="1">
    <location>
        <begin position="7"/>
        <end position="27"/>
    </location>
</feature>
<evidence type="ECO:0000313" key="3">
    <source>
        <dbReference type="Proteomes" id="UP001199919"/>
    </source>
</evidence>